<dbReference type="PIRSF" id="PIRSF010256">
    <property type="entry name" value="CoxE_vWa"/>
    <property type="match status" value="1"/>
</dbReference>
<accession>A0A1T4LQQ8</accession>
<organism evidence="2 3">
    <name type="scientific">Selenihalanaerobacter shriftii</name>
    <dbReference type="NCBI Taxonomy" id="142842"/>
    <lineage>
        <taxon>Bacteria</taxon>
        <taxon>Bacillati</taxon>
        <taxon>Bacillota</taxon>
        <taxon>Clostridia</taxon>
        <taxon>Halanaerobiales</taxon>
        <taxon>Halobacteroidaceae</taxon>
        <taxon>Selenihalanaerobacter</taxon>
    </lineage>
</organism>
<dbReference type="InterPro" id="IPR036465">
    <property type="entry name" value="vWFA_dom_sf"/>
</dbReference>
<dbReference type="OrthoDB" id="9790469at2"/>
<dbReference type="InterPro" id="IPR011195">
    <property type="entry name" value="UCP010256"/>
</dbReference>
<name>A0A1T4LQQ8_9FIRM</name>
<evidence type="ECO:0008006" key="4">
    <source>
        <dbReference type="Google" id="ProtNLM"/>
    </source>
</evidence>
<dbReference type="PANTHER" id="PTHR39338:SF5">
    <property type="entry name" value="BLR6139 PROTEIN"/>
    <property type="match status" value="1"/>
</dbReference>
<evidence type="ECO:0000256" key="1">
    <source>
        <dbReference type="SAM" id="Coils"/>
    </source>
</evidence>
<proteinExistence type="predicted"/>
<keyword evidence="1" id="KW-0175">Coiled coil</keyword>
<dbReference type="STRING" id="142842.SAMN02745118_01216"/>
<dbReference type="RefSeq" id="WP_078809706.1">
    <property type="nucleotide sequence ID" value="NZ_FUWM01000009.1"/>
</dbReference>
<reference evidence="3" key="1">
    <citation type="submission" date="2017-02" db="EMBL/GenBank/DDBJ databases">
        <authorList>
            <person name="Varghese N."/>
            <person name="Submissions S."/>
        </authorList>
    </citation>
    <scope>NUCLEOTIDE SEQUENCE [LARGE SCALE GENOMIC DNA]</scope>
    <source>
        <strain evidence="3">ATCC BAA-73</strain>
    </source>
</reference>
<protein>
    <recommendedName>
        <fullName evidence="4">VWA domain containing CoxE-like protein</fullName>
    </recommendedName>
</protein>
<dbReference type="Proteomes" id="UP000190625">
    <property type="component" value="Unassembled WGS sequence"/>
</dbReference>
<dbReference type="InterPro" id="IPR008912">
    <property type="entry name" value="Uncharacterised_CoxE"/>
</dbReference>
<evidence type="ECO:0000313" key="3">
    <source>
        <dbReference type="Proteomes" id="UP000190625"/>
    </source>
</evidence>
<dbReference type="EMBL" id="FUWM01000009">
    <property type="protein sequence ID" value="SJZ57025.1"/>
    <property type="molecule type" value="Genomic_DNA"/>
</dbReference>
<feature type="coiled-coil region" evidence="1">
    <location>
        <begin position="116"/>
        <end position="143"/>
    </location>
</feature>
<evidence type="ECO:0000313" key="2">
    <source>
        <dbReference type="EMBL" id="SJZ57025.1"/>
    </source>
</evidence>
<dbReference type="Pfam" id="PF05762">
    <property type="entry name" value="VWA_CoxE"/>
    <property type="match status" value="1"/>
</dbReference>
<gene>
    <name evidence="2" type="ORF">SAMN02745118_01216</name>
</gene>
<dbReference type="AlphaFoldDB" id="A0A1T4LQQ8"/>
<dbReference type="SUPFAM" id="SSF53300">
    <property type="entry name" value="vWA-like"/>
    <property type="match status" value="1"/>
</dbReference>
<dbReference type="PANTHER" id="PTHR39338">
    <property type="entry name" value="BLL5662 PROTEIN-RELATED"/>
    <property type="match status" value="1"/>
</dbReference>
<sequence length="478" mass="56044">MSYEPTKLEVENIMTNQDDTKVPNHIENNIIKFIRILRSLGIRISLVETIDAMDSLNIVNIAKRSEFKIALRSLIVKNYEEKVIYDRAFDLFFMPEEIEMDEKEVEDNNDEEVIHDAIERKDLKDKEKKLDDLELELDLDDEQQELYDELDPEVKEKVSEQVRDKFGEALLYAPKTKSMVNNFIRGSLKYWKAKLNENRDGLIDLESSLDVKKTGDQELDKTLRKIVNKLDEESEFLLAKDIKEIADEEMGEVTEIIKRLTRKLATKLSRRYKRSNKNKKIDLRATLRKNIKYGGSLIDLSYKSQKVQKPKFLLICDVSDSMAKYSSFVLQFVYGLSSVVKEIESFIFAEDLERITDYFIDDNSFENQMSKIIAESEGWGGSTNLNQALETFNRNYKSLLTSRTVVFIVSDTKTLRLRKAVQKIKDINQQVKEIMWLNTLPKAAWRNRKSVELFQKHSQMFKCNMIKDLQRIIKEEFL</sequence>
<keyword evidence="3" id="KW-1185">Reference proteome</keyword>